<dbReference type="Pfam" id="PF03301">
    <property type="entry name" value="Trp_dioxygenase"/>
    <property type="match status" value="1"/>
</dbReference>
<dbReference type="InterPro" id="IPR004981">
    <property type="entry name" value="Trp_2_3_dOase"/>
</dbReference>
<dbReference type="Gene3D" id="1.20.58.480">
    <property type="match status" value="1"/>
</dbReference>
<dbReference type="GO" id="GO:0004833">
    <property type="term" value="F:L-tryptophan 2,3-dioxygenase activity"/>
    <property type="evidence" value="ECO:0007669"/>
    <property type="project" value="InterPro"/>
</dbReference>
<dbReference type="GO" id="GO:0046872">
    <property type="term" value="F:metal ion binding"/>
    <property type="evidence" value="ECO:0007669"/>
    <property type="project" value="InterPro"/>
</dbReference>
<dbReference type="SUPFAM" id="SSF140959">
    <property type="entry name" value="Indolic compounds 2,3-dioxygenase-like"/>
    <property type="match status" value="1"/>
</dbReference>
<dbReference type="HAMAP" id="MF_01972">
    <property type="entry name" value="T23O"/>
    <property type="match status" value="1"/>
</dbReference>
<dbReference type="GO" id="GO:0019441">
    <property type="term" value="P:L-tryptophan catabolic process to kynurenine"/>
    <property type="evidence" value="ECO:0007669"/>
    <property type="project" value="InterPro"/>
</dbReference>
<protein>
    <recommendedName>
        <fullName evidence="2">Tryptophan 2,3-dioxygenase</fullName>
    </recommendedName>
</protein>
<reference evidence="1" key="1">
    <citation type="submission" date="2018-05" db="EMBL/GenBank/DDBJ databases">
        <authorList>
            <person name="Lanie J.A."/>
            <person name="Ng W.-L."/>
            <person name="Kazmierczak K.M."/>
            <person name="Andrzejewski T.M."/>
            <person name="Davidsen T.M."/>
            <person name="Wayne K.J."/>
            <person name="Tettelin H."/>
            <person name="Glass J.I."/>
            <person name="Rusch D."/>
            <person name="Podicherti R."/>
            <person name="Tsui H.-C.T."/>
            <person name="Winkler M.E."/>
        </authorList>
    </citation>
    <scope>NUCLEOTIDE SEQUENCE</scope>
</reference>
<dbReference type="PANTHER" id="PTHR10138">
    <property type="entry name" value="TRYPTOPHAN 2,3-DIOXYGENASE"/>
    <property type="match status" value="1"/>
</dbReference>
<dbReference type="PANTHER" id="PTHR10138:SF0">
    <property type="entry name" value="TRYPTOPHAN 2,3-DIOXYGENASE"/>
    <property type="match status" value="1"/>
</dbReference>
<sequence length="362" mass="42332">MSDKKHLNYSDYLKLDDILNSQDLKSAERGTPAHDEMLFIIIHQVYELWFKQVLHELDSVLNIFGQEIVVESDVSLAVSRLNRIIEIQKILIDQIRVLETMTAMDFLEFRDDLFPSSGFQSAQFRLLENKLGLLKNERINYGRQDYKNVILDEEKIKVKQSENERSLFELLETWLERTPFLSFEGFSFWEQYSDAVRSMLKKEITVIRTNPNHTKTEIEIHLKEHERAVASFEAMISPEKHNELIEKKKKRLSHKATQAALLIFLYRDEPILHSPFNLLSRIMDVDELFTTWRQRHALMVRRMIGAKIGTGGSSGHAYLQATADRHKVFAELADLSTFFIPRSALPELPEHIKQNLGYHFKS</sequence>
<dbReference type="EMBL" id="UINC01006588">
    <property type="protein sequence ID" value="SVA28452.1"/>
    <property type="molecule type" value="Genomic_DNA"/>
</dbReference>
<dbReference type="GO" id="GO:0019442">
    <property type="term" value="P:L-tryptophan catabolic process to acetyl-CoA"/>
    <property type="evidence" value="ECO:0007669"/>
    <property type="project" value="TreeGrafter"/>
</dbReference>
<dbReference type="InterPro" id="IPR037217">
    <property type="entry name" value="Trp/Indoleamine_2_3_dOase-like"/>
</dbReference>
<proteinExistence type="inferred from homology"/>
<organism evidence="1">
    <name type="scientific">marine metagenome</name>
    <dbReference type="NCBI Taxonomy" id="408172"/>
    <lineage>
        <taxon>unclassified sequences</taxon>
        <taxon>metagenomes</taxon>
        <taxon>ecological metagenomes</taxon>
    </lineage>
</organism>
<dbReference type="AlphaFoldDB" id="A0A381UJU8"/>
<accession>A0A381UJU8</accession>
<evidence type="ECO:0008006" key="2">
    <source>
        <dbReference type="Google" id="ProtNLM"/>
    </source>
</evidence>
<dbReference type="GO" id="GO:0020037">
    <property type="term" value="F:heme binding"/>
    <property type="evidence" value="ECO:0007669"/>
    <property type="project" value="InterPro"/>
</dbReference>
<gene>
    <name evidence="1" type="ORF">METZ01_LOCUS81306</name>
</gene>
<evidence type="ECO:0000313" key="1">
    <source>
        <dbReference type="EMBL" id="SVA28452.1"/>
    </source>
</evidence>
<name>A0A381UJU8_9ZZZZ</name>
<dbReference type="Gene3D" id="1.10.287.3810">
    <property type="match status" value="1"/>
</dbReference>